<gene>
    <name evidence="1" type="ORF">KPL71_010071</name>
</gene>
<evidence type="ECO:0000313" key="2">
    <source>
        <dbReference type="Proteomes" id="UP000829398"/>
    </source>
</evidence>
<comment type="caution">
    <text evidence="1">The sequence shown here is derived from an EMBL/GenBank/DDBJ whole genome shotgun (WGS) entry which is preliminary data.</text>
</comment>
<reference evidence="2" key="1">
    <citation type="journal article" date="2023" name="Hortic. Res.">
        <title>A chromosome-level phased genome enabling allele-level studies in sweet orange: a case study on citrus Huanglongbing tolerance.</title>
        <authorList>
            <person name="Wu B."/>
            <person name="Yu Q."/>
            <person name="Deng Z."/>
            <person name="Duan Y."/>
            <person name="Luo F."/>
            <person name="Gmitter F. Jr."/>
        </authorList>
    </citation>
    <scope>NUCLEOTIDE SEQUENCE [LARGE SCALE GENOMIC DNA]</scope>
    <source>
        <strain evidence="2">cv. Valencia</strain>
    </source>
</reference>
<dbReference type="EMBL" id="CM039172">
    <property type="protein sequence ID" value="KAH9785818.1"/>
    <property type="molecule type" value="Genomic_DNA"/>
</dbReference>
<protein>
    <submittedName>
        <fullName evidence="1">PHD-type domain-containing protein</fullName>
    </submittedName>
</protein>
<accession>A0ACB8MK38</accession>
<organism evidence="1 2">
    <name type="scientific">Citrus sinensis</name>
    <name type="common">Sweet orange</name>
    <name type="synonym">Citrus aurantium var. sinensis</name>
    <dbReference type="NCBI Taxonomy" id="2711"/>
    <lineage>
        <taxon>Eukaryota</taxon>
        <taxon>Viridiplantae</taxon>
        <taxon>Streptophyta</taxon>
        <taxon>Embryophyta</taxon>
        <taxon>Tracheophyta</taxon>
        <taxon>Spermatophyta</taxon>
        <taxon>Magnoliopsida</taxon>
        <taxon>eudicotyledons</taxon>
        <taxon>Gunneridae</taxon>
        <taxon>Pentapetalae</taxon>
        <taxon>rosids</taxon>
        <taxon>malvids</taxon>
        <taxon>Sapindales</taxon>
        <taxon>Rutaceae</taxon>
        <taxon>Aurantioideae</taxon>
        <taxon>Citrus</taxon>
    </lineage>
</organism>
<keyword evidence="2" id="KW-1185">Reference proteome</keyword>
<name>A0ACB8MK38_CITSI</name>
<sequence length="1457" mass="161161">MREGLRSGDISVKAEVKLMSERENEVNDEKKNLFDLNDETTEKEDSGSTSPKGTMEIKEIDEKASDECGETGLGENDRNSSRVDCVVKEDSKVKNAGTVFWSGLGIKSGNDKESNKIEIEEKDRNTGCDGSENERGFDVHVEGLRSGSISVKPEDKFILGPESEVIDKKRILFDLNDEIIPFMDFGPDSVKENIKTKENDAPINDECGEIGLDGNKRKRSRVYGEELGEDVVVKKRLKEDITAKNVGRVLRSRLGIKRGSEKESNQAEIEERGSNRVFDGSENERDVDMQMEVSNETNGAKGRKKVKRKRGRPPKMLENDESEGEQTKISKVKPGRPPKLNKIDESCEQRRKKVKDKRGRPRHKTHESGESDGEQRKRLKNKLGRPRKDGSDDRGSKRLKKKRGRPPKLQGINEVLKGKVGKGKKVNGIRKSQRHTLAVGLKRDVPTYGLIPEKRHGGTEFNAQRFAPDKKNSCAETGEAISRQTMKTVNQREKKCLETHQEETLSKHGAKQLLRDRIVELLLAAGWKIEYRPRNGREYCDAVYVNPEGKTHWSITLAYSVLKNHYEQEGGSSDTSKTGFTFTPIPEDELSILKKVINKSRSDRNKKKKGKNLGTDGEIVTKKKKKKGKTNSAASPHGKSQKRGIKGKPSVSEGGTSHNGMSIPARRHKLQETQQRKRCALLVRNSVEGEESNGDGFVAYDGKWTLLAWMIDTGTVPLNEKVQYWNQRKTRVMLQGRIARDGIRYSWNKQDESKRKGFHFVNFDGEDPNDDTCGICGDGGDLICCDGCPSTFHQNCLDIKIFERLEKLLGVKHDLEGGYTWSLVHRFDVSTDLSLSDVCQKVECNARLAVALSVMDECFLPLPDHRSGINLIHNILYNFGSVDILLNSNMRSNFKRLNYKGFFTAILERDDEIISAASIRIHGKELAEMPFIGTRHMYRRQGMCRRLLTGIESALCSLNVEKLIIPAISELRETWTSVFGFQPLEVSSKQKMRNMSLLVFPGVDMLQKPMMKNQFPRENMISAKGLRSSELENPRTADEVGKNSDEKYSAGFDLNACINAAAPHVCKIHDKSAPGESTLQFPNGSTHDASGLTSETVNFPESTTDTNCIDQLGVTSNDLQANDKIAVNTLGSPSDADEQTEDTDDPNASSLAVKSIASEVQIEYGSAKQSLNSCDEASAQQSAEIIKHQSLGFLSELNVSSENVVAHDSVSIDCRPLDANVIIDQDHQQLPVVGCISVSGERKLETDKVKSDSVFSQISSVVAGDMKQALTESIKANHILRETIITSSCNADQASPSAPQRAQNDDCINSSRQANGLDDHDIVLSPINTDCHSPCVPFSDAPNKPDFPPCMSNGLCLSEDEMMSCKACVDDGPNLKDKPVSVGGSQICDAVFQVRIESSEQPESDSQVHLVGVTNTNCNCEPLCNLSPGSGVALHCASGGGNSHGTPEVMVLSNKAS</sequence>
<evidence type="ECO:0000313" key="1">
    <source>
        <dbReference type="EMBL" id="KAH9785818.1"/>
    </source>
</evidence>
<dbReference type="Proteomes" id="UP000829398">
    <property type="component" value="Chromosome 3"/>
</dbReference>
<proteinExistence type="predicted"/>